<organism evidence="2">
    <name type="scientific">Arundo donax</name>
    <name type="common">Giant reed</name>
    <name type="synonym">Donax arundinaceus</name>
    <dbReference type="NCBI Taxonomy" id="35708"/>
    <lineage>
        <taxon>Eukaryota</taxon>
        <taxon>Viridiplantae</taxon>
        <taxon>Streptophyta</taxon>
        <taxon>Embryophyta</taxon>
        <taxon>Tracheophyta</taxon>
        <taxon>Spermatophyta</taxon>
        <taxon>Magnoliopsida</taxon>
        <taxon>Liliopsida</taxon>
        <taxon>Poales</taxon>
        <taxon>Poaceae</taxon>
        <taxon>PACMAD clade</taxon>
        <taxon>Arundinoideae</taxon>
        <taxon>Arundineae</taxon>
        <taxon>Arundo</taxon>
    </lineage>
</organism>
<reference evidence="2" key="1">
    <citation type="submission" date="2014-09" db="EMBL/GenBank/DDBJ databases">
        <authorList>
            <person name="Magalhaes I.L.F."/>
            <person name="Oliveira U."/>
            <person name="Santos F.R."/>
            <person name="Vidigal T.H.D.A."/>
            <person name="Brescovit A.D."/>
            <person name="Santos A.J."/>
        </authorList>
    </citation>
    <scope>NUCLEOTIDE SEQUENCE</scope>
    <source>
        <tissue evidence="2">Shoot tissue taken approximately 20 cm above the soil surface</tissue>
    </source>
</reference>
<evidence type="ECO:0000256" key="1">
    <source>
        <dbReference type="SAM" id="MobiDB-lite"/>
    </source>
</evidence>
<reference evidence="2" key="2">
    <citation type="journal article" date="2015" name="Data Brief">
        <title>Shoot transcriptome of the giant reed, Arundo donax.</title>
        <authorList>
            <person name="Barrero R.A."/>
            <person name="Guerrero F.D."/>
            <person name="Moolhuijzen P."/>
            <person name="Goolsby J.A."/>
            <person name="Tidwell J."/>
            <person name="Bellgard S.E."/>
            <person name="Bellgard M.I."/>
        </authorList>
    </citation>
    <scope>NUCLEOTIDE SEQUENCE</scope>
    <source>
        <tissue evidence="2">Shoot tissue taken approximately 20 cm above the soil surface</tissue>
    </source>
</reference>
<dbReference type="AlphaFoldDB" id="A0A0A8YJH1"/>
<accession>A0A0A8YJH1</accession>
<feature type="region of interest" description="Disordered" evidence="1">
    <location>
        <begin position="1"/>
        <end position="24"/>
    </location>
</feature>
<sequence>MSSASSSVSLYSLVSSSISSEASF</sequence>
<evidence type="ECO:0000313" key="2">
    <source>
        <dbReference type="EMBL" id="JAD22732.1"/>
    </source>
</evidence>
<name>A0A0A8YJH1_ARUDO</name>
<protein>
    <submittedName>
        <fullName evidence="2">Uncharacterized protein</fullName>
    </submittedName>
</protein>
<dbReference type="EMBL" id="GBRH01275163">
    <property type="protein sequence ID" value="JAD22732.1"/>
    <property type="molecule type" value="Transcribed_RNA"/>
</dbReference>
<proteinExistence type="predicted"/>